<accession>A0A6J6T7W0</accession>
<sequence>MLFAQDNMRVALLDGIPLNSNCRTPLAFCNASECARFGRETGRLSTFHDNNVRIHLQLRRSRPTASQQQVDPESRLRADHTALNLIGELTSILGMLCTNRFTGQYPNGHPIKFRDDPSYS</sequence>
<gene>
    <name evidence="1" type="ORF">UFOPK2809_00451</name>
</gene>
<dbReference type="EMBL" id="CAEZZA010000043">
    <property type="protein sequence ID" value="CAB4742897.1"/>
    <property type="molecule type" value="Genomic_DNA"/>
</dbReference>
<dbReference type="AlphaFoldDB" id="A0A6J6T7W0"/>
<evidence type="ECO:0000313" key="1">
    <source>
        <dbReference type="EMBL" id="CAB4742897.1"/>
    </source>
</evidence>
<proteinExistence type="predicted"/>
<reference evidence="1" key="1">
    <citation type="submission" date="2020-05" db="EMBL/GenBank/DDBJ databases">
        <authorList>
            <person name="Chiriac C."/>
            <person name="Salcher M."/>
            <person name="Ghai R."/>
            <person name="Kavagutti S V."/>
        </authorList>
    </citation>
    <scope>NUCLEOTIDE SEQUENCE</scope>
</reference>
<organism evidence="1">
    <name type="scientific">freshwater metagenome</name>
    <dbReference type="NCBI Taxonomy" id="449393"/>
    <lineage>
        <taxon>unclassified sequences</taxon>
        <taxon>metagenomes</taxon>
        <taxon>ecological metagenomes</taxon>
    </lineage>
</organism>
<protein>
    <submittedName>
        <fullName evidence="1">Unannotated protein</fullName>
    </submittedName>
</protein>
<name>A0A6J6T7W0_9ZZZZ</name>